<reference evidence="1" key="1">
    <citation type="submission" date="2023-02" db="EMBL/GenBank/DDBJ databases">
        <title>Genome of toxic invasive species Heracleum sosnowskyi carries increased number of genes despite the absence of recent whole-genome duplications.</title>
        <authorList>
            <person name="Schelkunov M."/>
            <person name="Shtratnikova V."/>
            <person name="Makarenko M."/>
            <person name="Klepikova A."/>
            <person name="Omelchenko D."/>
            <person name="Novikova G."/>
            <person name="Obukhova E."/>
            <person name="Bogdanov V."/>
            <person name="Penin A."/>
            <person name="Logacheva M."/>
        </authorList>
    </citation>
    <scope>NUCLEOTIDE SEQUENCE</scope>
    <source>
        <strain evidence="1">Hsosn_3</strain>
        <tissue evidence="1">Leaf</tissue>
    </source>
</reference>
<evidence type="ECO:0000313" key="2">
    <source>
        <dbReference type="Proteomes" id="UP001237642"/>
    </source>
</evidence>
<organism evidence="1 2">
    <name type="scientific">Heracleum sosnowskyi</name>
    <dbReference type="NCBI Taxonomy" id="360622"/>
    <lineage>
        <taxon>Eukaryota</taxon>
        <taxon>Viridiplantae</taxon>
        <taxon>Streptophyta</taxon>
        <taxon>Embryophyta</taxon>
        <taxon>Tracheophyta</taxon>
        <taxon>Spermatophyta</taxon>
        <taxon>Magnoliopsida</taxon>
        <taxon>eudicotyledons</taxon>
        <taxon>Gunneridae</taxon>
        <taxon>Pentapetalae</taxon>
        <taxon>asterids</taxon>
        <taxon>campanulids</taxon>
        <taxon>Apiales</taxon>
        <taxon>Apiaceae</taxon>
        <taxon>Apioideae</taxon>
        <taxon>apioid superclade</taxon>
        <taxon>Tordylieae</taxon>
        <taxon>Tordyliinae</taxon>
        <taxon>Heracleum</taxon>
    </lineage>
</organism>
<evidence type="ECO:0000313" key="1">
    <source>
        <dbReference type="EMBL" id="KAK1374467.1"/>
    </source>
</evidence>
<reference evidence="1" key="2">
    <citation type="submission" date="2023-05" db="EMBL/GenBank/DDBJ databases">
        <authorList>
            <person name="Schelkunov M.I."/>
        </authorList>
    </citation>
    <scope>NUCLEOTIDE SEQUENCE</scope>
    <source>
        <strain evidence="1">Hsosn_3</strain>
        <tissue evidence="1">Leaf</tissue>
    </source>
</reference>
<protein>
    <submittedName>
        <fullName evidence="1">Uncharacterized protein</fullName>
    </submittedName>
</protein>
<proteinExistence type="predicted"/>
<dbReference type="EMBL" id="JAUIZM010000007">
    <property type="protein sequence ID" value="KAK1374467.1"/>
    <property type="molecule type" value="Genomic_DNA"/>
</dbReference>
<comment type="caution">
    <text evidence="1">The sequence shown here is derived from an EMBL/GenBank/DDBJ whole genome shotgun (WGS) entry which is preliminary data.</text>
</comment>
<accession>A0AAD8HVX8</accession>
<name>A0AAD8HVX8_9APIA</name>
<keyword evidence="2" id="KW-1185">Reference proteome</keyword>
<dbReference type="Proteomes" id="UP001237642">
    <property type="component" value="Unassembled WGS sequence"/>
</dbReference>
<gene>
    <name evidence="1" type="ORF">POM88_030660</name>
</gene>
<dbReference type="AlphaFoldDB" id="A0AAD8HVX8"/>
<sequence>MLDLSSRTKFDLWVMDYEKKTWSKELTIDISIVGKIYVDITQVIGLWNRDEILFHFSRQDYKQQNFVRNWSYSTRTGNIKECEDQSSNAQVFSLKGSLISIPSIMEVVS</sequence>